<feature type="region of interest" description="Disordered" evidence="1">
    <location>
        <begin position="80"/>
        <end position="106"/>
    </location>
</feature>
<dbReference type="Proteomes" id="UP001359485">
    <property type="component" value="Unassembled WGS sequence"/>
</dbReference>
<evidence type="ECO:0000313" key="3">
    <source>
        <dbReference type="Proteomes" id="UP001359485"/>
    </source>
</evidence>
<organism evidence="2 3">
    <name type="scientific">Polyplax serrata</name>
    <name type="common">Common mouse louse</name>
    <dbReference type="NCBI Taxonomy" id="468196"/>
    <lineage>
        <taxon>Eukaryota</taxon>
        <taxon>Metazoa</taxon>
        <taxon>Ecdysozoa</taxon>
        <taxon>Arthropoda</taxon>
        <taxon>Hexapoda</taxon>
        <taxon>Insecta</taxon>
        <taxon>Pterygota</taxon>
        <taxon>Neoptera</taxon>
        <taxon>Paraneoptera</taxon>
        <taxon>Psocodea</taxon>
        <taxon>Troctomorpha</taxon>
        <taxon>Phthiraptera</taxon>
        <taxon>Anoplura</taxon>
        <taxon>Polyplacidae</taxon>
        <taxon>Polyplax</taxon>
    </lineage>
</organism>
<accession>A0ABR1B8P1</accession>
<evidence type="ECO:0000256" key="1">
    <source>
        <dbReference type="SAM" id="MobiDB-lite"/>
    </source>
</evidence>
<protein>
    <submittedName>
        <fullName evidence="2">Uncharacterized protein</fullName>
    </submittedName>
</protein>
<comment type="caution">
    <text evidence="2">The sequence shown here is derived from an EMBL/GenBank/DDBJ whole genome shotgun (WGS) entry which is preliminary data.</text>
</comment>
<name>A0ABR1B8P1_POLSC</name>
<dbReference type="EMBL" id="JAWJWF010000002">
    <property type="protein sequence ID" value="KAK6638168.1"/>
    <property type="molecule type" value="Genomic_DNA"/>
</dbReference>
<gene>
    <name evidence="2" type="ORF">RUM44_008596</name>
</gene>
<proteinExistence type="predicted"/>
<sequence>MEEMNPYSTYGSGEFLRISLCFYVANQKNSYRWVPSRANEKELEPFHRRTHQGAPNSIRQLPLPRVLALWTDFVMAKSRPSPSSCQNLLSNNQKRKPNDPGSRGRTRRRFDHVTLLWEPAVSGPPNMFMELINICALLFQPTALASSCLATEP</sequence>
<reference evidence="2 3" key="1">
    <citation type="submission" date="2023-09" db="EMBL/GenBank/DDBJ databases">
        <title>Genomes of two closely related lineages of the louse Polyplax serrata with different host specificities.</title>
        <authorList>
            <person name="Martinu J."/>
            <person name="Tarabai H."/>
            <person name="Stefka J."/>
            <person name="Hypsa V."/>
        </authorList>
    </citation>
    <scope>NUCLEOTIDE SEQUENCE [LARGE SCALE GENOMIC DNA]</scope>
    <source>
        <strain evidence="2">98ZLc_SE</strain>
    </source>
</reference>
<keyword evidence="3" id="KW-1185">Reference proteome</keyword>
<feature type="compositionally biased region" description="Polar residues" evidence="1">
    <location>
        <begin position="80"/>
        <end position="92"/>
    </location>
</feature>
<evidence type="ECO:0000313" key="2">
    <source>
        <dbReference type="EMBL" id="KAK6638168.1"/>
    </source>
</evidence>